<dbReference type="RefSeq" id="WP_185062715.1">
    <property type="nucleotide sequence ID" value="NZ_BAABJP010000004.1"/>
</dbReference>
<dbReference type="EMBL" id="BAABJP010000004">
    <property type="protein sequence ID" value="GAA5148701.1"/>
    <property type="molecule type" value="Genomic_DNA"/>
</dbReference>
<proteinExistence type="predicted"/>
<name>A0ABP9PLQ1_9PSEU</name>
<organism evidence="1 2">
    <name type="scientific">Pseudonocardia eucalypti</name>
    <dbReference type="NCBI Taxonomy" id="648755"/>
    <lineage>
        <taxon>Bacteria</taxon>
        <taxon>Bacillati</taxon>
        <taxon>Actinomycetota</taxon>
        <taxon>Actinomycetes</taxon>
        <taxon>Pseudonocardiales</taxon>
        <taxon>Pseudonocardiaceae</taxon>
        <taxon>Pseudonocardia</taxon>
    </lineage>
</organism>
<evidence type="ECO:0000313" key="1">
    <source>
        <dbReference type="EMBL" id="GAA5148701.1"/>
    </source>
</evidence>
<protein>
    <submittedName>
        <fullName evidence="1">Uncharacterized protein</fullName>
    </submittedName>
</protein>
<comment type="caution">
    <text evidence="1">The sequence shown here is derived from an EMBL/GenBank/DDBJ whole genome shotgun (WGS) entry which is preliminary data.</text>
</comment>
<sequence length="75" mass="8208">MDDSGTTHLSAETLLAGTDLPGPLWSLPAARRMAAAISADAHADVLPIIEALTLIDRVWQHTEEPRDRPHRLDQC</sequence>
<keyword evidence="2" id="KW-1185">Reference proteome</keyword>
<accession>A0ABP9PLQ1</accession>
<gene>
    <name evidence="1" type="ORF">GCM10023321_11400</name>
</gene>
<reference evidence="2" key="1">
    <citation type="journal article" date="2019" name="Int. J. Syst. Evol. Microbiol.">
        <title>The Global Catalogue of Microorganisms (GCM) 10K type strain sequencing project: providing services to taxonomists for standard genome sequencing and annotation.</title>
        <authorList>
            <consortium name="The Broad Institute Genomics Platform"/>
            <consortium name="The Broad Institute Genome Sequencing Center for Infectious Disease"/>
            <person name="Wu L."/>
            <person name="Ma J."/>
        </authorList>
    </citation>
    <scope>NUCLEOTIDE SEQUENCE [LARGE SCALE GENOMIC DNA]</scope>
    <source>
        <strain evidence="2">JCM 18303</strain>
    </source>
</reference>
<evidence type="ECO:0000313" key="2">
    <source>
        <dbReference type="Proteomes" id="UP001428817"/>
    </source>
</evidence>
<dbReference type="Proteomes" id="UP001428817">
    <property type="component" value="Unassembled WGS sequence"/>
</dbReference>